<protein>
    <recommendedName>
        <fullName evidence="3">F-box domain-containing protein</fullName>
    </recommendedName>
</protein>
<dbReference type="EMBL" id="QLNQ01000029">
    <property type="protein sequence ID" value="RCK56387.1"/>
    <property type="molecule type" value="Genomic_DNA"/>
</dbReference>
<reference evidence="1 2" key="1">
    <citation type="submission" date="2018-06" db="EMBL/GenBank/DDBJ databases">
        <title>Whole genome sequencing of Candida tropicalis (genome annotated by CSBL at Korea University).</title>
        <authorList>
            <person name="Ahn J."/>
        </authorList>
    </citation>
    <scope>NUCLEOTIDE SEQUENCE [LARGE SCALE GENOMIC DNA]</scope>
    <source>
        <strain evidence="1 2">ATCC 20962</strain>
    </source>
</reference>
<dbReference type="OrthoDB" id="1081807at2759"/>
<comment type="caution">
    <text evidence="1">The sequence shown here is derived from an EMBL/GenBank/DDBJ whole genome shotgun (WGS) entry which is preliminary data.</text>
</comment>
<dbReference type="Proteomes" id="UP000253472">
    <property type="component" value="Unassembled WGS sequence"/>
</dbReference>
<evidence type="ECO:0000313" key="1">
    <source>
        <dbReference type="EMBL" id="RCK56387.1"/>
    </source>
</evidence>
<name>A0A367XS01_9ASCO</name>
<evidence type="ECO:0000313" key="2">
    <source>
        <dbReference type="Proteomes" id="UP000253472"/>
    </source>
</evidence>
<sequence>MFQISDSPREIIEVILGYVPNEVLVTLLDIPPVHSIASRWLYSTIRIGGSFFDVRFEDEDEEEIPAESSSVQPTTLISDDPFTALLILHSIPELLENTRCELTFDPEGNYSLFVDVYRRTPFPVFALVDFDIAEAKPELGLFKEVAHFTTNSRCGFRLDVRSLAPTWFPDLKKILTKQVLSREEISILPKQLTHLSCSLSLDEITNDSALKLDFPDKLKQLEISISKNDSSNLNIDISHLHRLHNLTINGAARYASRGDNIIWSLPLLKKLTYDSSLSLARELNRMCPELVELCVVQTNSDCRVPSGFVNNLPCSVTTLLTPPAFLGNDASKDCDFPIGEDMSEIGSPIHIRQILPTQLRSLRVAQESPYGVGGVLEFNQYNLPNLNTFSIANSPDLKIYGSIPINVTELTFYESGGHYLHNLESLFHLKSRAIQGILDTKEFS</sequence>
<keyword evidence="2" id="KW-1185">Reference proteome</keyword>
<proteinExistence type="predicted"/>
<accession>A0A367XS01</accession>
<evidence type="ECO:0008006" key="3">
    <source>
        <dbReference type="Google" id="ProtNLM"/>
    </source>
</evidence>
<dbReference type="AlphaFoldDB" id="A0A367XS01"/>
<gene>
    <name evidence="1" type="ORF">Cantr_05076</name>
</gene>
<organism evidence="1 2">
    <name type="scientific">Candida viswanathii</name>
    <dbReference type="NCBI Taxonomy" id="5486"/>
    <lineage>
        <taxon>Eukaryota</taxon>
        <taxon>Fungi</taxon>
        <taxon>Dikarya</taxon>
        <taxon>Ascomycota</taxon>
        <taxon>Saccharomycotina</taxon>
        <taxon>Pichiomycetes</taxon>
        <taxon>Debaryomycetaceae</taxon>
        <taxon>Candida/Lodderomyces clade</taxon>
        <taxon>Candida</taxon>
    </lineage>
</organism>